<dbReference type="Proteomes" id="UP001168640">
    <property type="component" value="Unassembled WGS sequence"/>
</dbReference>
<protein>
    <submittedName>
        <fullName evidence="7">LysE family translocator</fullName>
    </submittedName>
</protein>
<keyword evidence="8" id="KW-1185">Reference proteome</keyword>
<evidence type="ECO:0000256" key="1">
    <source>
        <dbReference type="ARBA" id="ARBA00004651"/>
    </source>
</evidence>
<keyword evidence="5 6" id="KW-0472">Membrane</keyword>
<gene>
    <name evidence="7" type="ORF">QVZ43_13640</name>
</gene>
<evidence type="ECO:0000256" key="5">
    <source>
        <dbReference type="ARBA" id="ARBA00023136"/>
    </source>
</evidence>
<feature type="transmembrane region" description="Helical" evidence="6">
    <location>
        <begin position="150"/>
        <end position="176"/>
    </location>
</feature>
<evidence type="ECO:0000313" key="7">
    <source>
        <dbReference type="EMBL" id="MDO3722761.1"/>
    </source>
</evidence>
<keyword evidence="2" id="KW-1003">Cell membrane</keyword>
<reference evidence="7" key="1">
    <citation type="submission" date="2023-07" db="EMBL/GenBank/DDBJ databases">
        <title>Marinobacter sp. chi1 genome sequencing and assembly.</title>
        <authorList>
            <person name="Park S."/>
        </authorList>
    </citation>
    <scope>NUCLEOTIDE SEQUENCE</scope>
    <source>
        <strain evidence="7">Chi1</strain>
    </source>
</reference>
<name>A0ABT8W3E2_9GAMM</name>
<feature type="transmembrane region" description="Helical" evidence="6">
    <location>
        <begin position="188"/>
        <end position="209"/>
    </location>
</feature>
<accession>A0ABT8W3E2</accession>
<dbReference type="PANTHER" id="PTHR30086:SF20">
    <property type="entry name" value="ARGININE EXPORTER PROTEIN ARGO-RELATED"/>
    <property type="match status" value="1"/>
</dbReference>
<feature type="transmembrane region" description="Helical" evidence="6">
    <location>
        <begin position="6"/>
        <end position="29"/>
    </location>
</feature>
<evidence type="ECO:0000256" key="6">
    <source>
        <dbReference type="SAM" id="Phobius"/>
    </source>
</evidence>
<proteinExistence type="predicted"/>
<feature type="transmembrane region" description="Helical" evidence="6">
    <location>
        <begin position="71"/>
        <end position="92"/>
    </location>
</feature>
<dbReference type="EMBL" id="JAUMIS010000002">
    <property type="protein sequence ID" value="MDO3722761.1"/>
    <property type="molecule type" value="Genomic_DNA"/>
</dbReference>
<feature type="transmembrane region" description="Helical" evidence="6">
    <location>
        <begin position="41"/>
        <end position="65"/>
    </location>
</feature>
<evidence type="ECO:0000256" key="4">
    <source>
        <dbReference type="ARBA" id="ARBA00022989"/>
    </source>
</evidence>
<organism evidence="7 8">
    <name type="scientific">Marinobacter suaedae</name>
    <dbReference type="NCBI Taxonomy" id="3057675"/>
    <lineage>
        <taxon>Bacteria</taxon>
        <taxon>Pseudomonadati</taxon>
        <taxon>Pseudomonadota</taxon>
        <taxon>Gammaproteobacteria</taxon>
        <taxon>Pseudomonadales</taxon>
        <taxon>Marinobacteraceae</taxon>
        <taxon>Marinobacter</taxon>
    </lineage>
</organism>
<evidence type="ECO:0000256" key="2">
    <source>
        <dbReference type="ARBA" id="ARBA00022475"/>
    </source>
</evidence>
<keyword evidence="4 6" id="KW-1133">Transmembrane helix</keyword>
<dbReference type="PANTHER" id="PTHR30086">
    <property type="entry name" value="ARGININE EXPORTER PROTEIN ARGO"/>
    <property type="match status" value="1"/>
</dbReference>
<dbReference type="Pfam" id="PF01810">
    <property type="entry name" value="LysE"/>
    <property type="match status" value="1"/>
</dbReference>
<comment type="caution">
    <text evidence="7">The sequence shown here is derived from an EMBL/GenBank/DDBJ whole genome shotgun (WGS) entry which is preliminary data.</text>
</comment>
<evidence type="ECO:0000256" key="3">
    <source>
        <dbReference type="ARBA" id="ARBA00022692"/>
    </source>
</evidence>
<keyword evidence="3 6" id="KW-0812">Transmembrane</keyword>
<dbReference type="PIRSF" id="PIRSF006324">
    <property type="entry name" value="LeuE"/>
    <property type="match status" value="1"/>
</dbReference>
<comment type="subcellular location">
    <subcellularLocation>
        <location evidence="1">Cell membrane</location>
        <topology evidence="1">Multi-pass membrane protein</topology>
    </subcellularLocation>
</comment>
<sequence length="212" mass="23156">MPSGELFWAFLVAITLLTITPGVDTLLVIRNTGRTDLKAGMVTSLGICSGLFLHAALSAVGISLILVQTAWAFTLLKWAGACYLIWLGIASLRQASRRGRPHEPRGDKTREAPDRWRDFREGLLSNLFNPKAALFYMALLPQFVDPEGPVLFQSLLLAGVHFVLAMLWQCAVAVAVSRSRRWAIPPWVGRMMHGITGGIFVGIGAKVAMTQA</sequence>
<evidence type="ECO:0000313" key="8">
    <source>
        <dbReference type="Proteomes" id="UP001168640"/>
    </source>
</evidence>
<dbReference type="RefSeq" id="WP_302910365.1">
    <property type="nucleotide sequence ID" value="NZ_JAUMIS010000002.1"/>
</dbReference>
<dbReference type="InterPro" id="IPR001123">
    <property type="entry name" value="LeuE-type"/>
</dbReference>
<feature type="transmembrane region" description="Helical" evidence="6">
    <location>
        <begin position="123"/>
        <end position="144"/>
    </location>
</feature>